<organism evidence="2">
    <name type="scientific">Ixodes ricinus</name>
    <name type="common">Common tick</name>
    <name type="synonym">Acarus ricinus</name>
    <dbReference type="NCBI Taxonomy" id="34613"/>
    <lineage>
        <taxon>Eukaryota</taxon>
        <taxon>Metazoa</taxon>
        <taxon>Ecdysozoa</taxon>
        <taxon>Arthropoda</taxon>
        <taxon>Chelicerata</taxon>
        <taxon>Arachnida</taxon>
        <taxon>Acari</taxon>
        <taxon>Parasitiformes</taxon>
        <taxon>Ixodida</taxon>
        <taxon>Ixodoidea</taxon>
        <taxon>Ixodidae</taxon>
        <taxon>Ixodinae</taxon>
        <taxon>Ixodes</taxon>
    </lineage>
</organism>
<dbReference type="SUPFAM" id="SSF56973">
    <property type="entry name" value="Aerolisin/ETX pore-forming domain"/>
    <property type="match status" value="1"/>
</dbReference>
<evidence type="ECO:0000313" key="2">
    <source>
        <dbReference type="EMBL" id="JAB71240.1"/>
    </source>
</evidence>
<dbReference type="Gene3D" id="2.170.15.10">
    <property type="entry name" value="Proaerolysin, chain A, domain 3"/>
    <property type="match status" value="1"/>
</dbReference>
<keyword evidence="1" id="KW-0732">Signal</keyword>
<proteinExistence type="evidence at transcript level"/>
<dbReference type="EMBL" id="GANP01013228">
    <property type="protein sequence ID" value="JAB71240.1"/>
    <property type="molecule type" value="mRNA"/>
</dbReference>
<dbReference type="PANTHER" id="PTHR34007:SF1">
    <property type="entry name" value="AEROLYSIN-LIKE PROTEIN-RELATED"/>
    <property type="match status" value="1"/>
</dbReference>
<evidence type="ECO:0000256" key="1">
    <source>
        <dbReference type="SAM" id="SignalP"/>
    </source>
</evidence>
<dbReference type="PANTHER" id="PTHR34007">
    <property type="entry name" value="AEROLYSIN-LIKE PROTEIN-RELATED"/>
    <property type="match status" value="1"/>
</dbReference>
<accession>V5GLM0</accession>
<feature type="signal peptide" evidence="1">
    <location>
        <begin position="1"/>
        <end position="18"/>
    </location>
</feature>
<sequence length="319" mass="35739">MACSVPLILGAVFLLAQAMQQTGAAKPRVFDLTKKIQEFVDLKSRFHNVPVDWWNMYGNHSHLIENAEKYGEYKVNSTVGSFQYGNVSKSSFDTKVVSTERLYNDLHTGPVTVTGKRTKTRTYQYSWQTQEAVSVGGSISIEVGVPTVVGSTGSLSKTVSLSTTTGQVETVSEEYAVDVKVTVPPRKKAKIEWVVTDVIQEIPWTAQIDIKGWFAVWFREKIDFNSPLGDNYHHLWFPHVRRLEDPLLKRTEEGVRYTARGIFTGVHGAEAHLRVSEYDIGSDFIADDGGRPTDVYTIPVPSPHVHMFVEGNYVTVQIP</sequence>
<dbReference type="AlphaFoldDB" id="V5GLM0"/>
<feature type="chain" id="PRO_5004734058" evidence="1">
    <location>
        <begin position="19"/>
        <end position="319"/>
    </location>
</feature>
<protein>
    <submittedName>
        <fullName evidence="2">Putative cytotoxin</fullName>
    </submittedName>
</protein>
<name>V5GLM0_IXORI</name>
<dbReference type="InterPro" id="IPR053280">
    <property type="entry name" value="Aerolysin-like_pore-former"/>
</dbReference>
<reference evidence="2" key="1">
    <citation type="journal article" date="2015" name="Sci. Rep.">
        <title>Tissue- and time-dependent transcription in Ixodes ricinus salivary glands and midguts when blood feeding on the vertebrate host.</title>
        <authorList>
            <person name="Kotsyfakis M."/>
            <person name="Schwarz A."/>
            <person name="Erhart J."/>
            <person name="Ribeiro J.M."/>
        </authorList>
    </citation>
    <scope>NUCLEOTIDE SEQUENCE</scope>
    <source>
        <tissue evidence="2">Salivary gland and midgut</tissue>
    </source>
</reference>